<accession>A0AA35Q2A9</accession>
<reference evidence="1" key="1">
    <citation type="submission" date="2023-01" db="EMBL/GenBank/DDBJ databases">
        <authorList>
            <person name="Piombo E."/>
        </authorList>
    </citation>
    <scope>NUCLEOTIDE SEQUENCE</scope>
</reference>
<gene>
    <name evidence="1" type="ORF">CCHLO57077_00017514</name>
</gene>
<evidence type="ECO:0000313" key="1">
    <source>
        <dbReference type="EMBL" id="CAI6091381.1"/>
    </source>
</evidence>
<name>A0AA35Q2A9_9HYPO</name>
<sequence length="656" mass="73900">MACKINELPAEIDLQIWSHLSLTELSMLSQCDRTINKLLNLYILHTAIMHWGCSQGDRLLIRKALYYGADASIIEIDEADPSTSTNFGLPLRDHPANRLTRASTLALVAERGDEVTFQFLLDHGARVDPCILNDLRWPSMSKFLLDPHRMQLLQQCIKNGLIDDMATHEESIDRLLIEPVGSSADLDESDWWAKGANPHLNLLQNTDEGVKSAVVAFVLLESISVARFLASFAPSWYNYPIEFLLRAYYGYDWLRLMLFVPPVIPRITPTTAEWLVLIAAHQMTSSGSTKMMDVLLEAQIDIGKDTAEIGFPFGRRTRDTMTEGWVIDPKGLTGVDAVFVYVLAVDCTKPTEPGTLSASQGLQYLFQEGASLGDTIFWRPEDLSEGCIRPLYWYAWRKWDCERGLLHDEAFSMLKILLRKGAVKSMLKHYLTVCKCTCSSTQSALTLSQRQIILARWAELVDIMTIDIHPHDAPRLSRMLSHLLQSIARDALNLELDSSETNTPHLLLARLNRGIINMRHALTIRKLIEKGANLRFTALWGGKAESILEAVSSSFKRDLKPDSIRYKLQRSFVRGLVKLGAKALEDGDFSGGLELDEEQCFGFVFGCDPASKKLPAYEGVIPEEEIPLWTLDGVPLLCLPESCFPKRRKWEYSPSK</sequence>
<evidence type="ECO:0008006" key="3">
    <source>
        <dbReference type="Google" id="ProtNLM"/>
    </source>
</evidence>
<organism evidence="1 2">
    <name type="scientific">Clonostachys chloroleuca</name>
    <dbReference type="NCBI Taxonomy" id="1926264"/>
    <lineage>
        <taxon>Eukaryota</taxon>
        <taxon>Fungi</taxon>
        <taxon>Dikarya</taxon>
        <taxon>Ascomycota</taxon>
        <taxon>Pezizomycotina</taxon>
        <taxon>Sordariomycetes</taxon>
        <taxon>Hypocreomycetidae</taxon>
        <taxon>Hypocreales</taxon>
        <taxon>Bionectriaceae</taxon>
        <taxon>Clonostachys</taxon>
    </lineage>
</organism>
<keyword evidence="2" id="KW-1185">Reference proteome</keyword>
<dbReference type="AlphaFoldDB" id="A0AA35Q2A9"/>
<comment type="caution">
    <text evidence="1">The sequence shown here is derived from an EMBL/GenBank/DDBJ whole genome shotgun (WGS) entry which is preliminary data.</text>
</comment>
<dbReference type="EMBL" id="CABFNP030001122">
    <property type="protein sequence ID" value="CAI6091381.1"/>
    <property type="molecule type" value="Genomic_DNA"/>
</dbReference>
<proteinExistence type="predicted"/>
<evidence type="ECO:0000313" key="2">
    <source>
        <dbReference type="Proteomes" id="UP001160390"/>
    </source>
</evidence>
<dbReference type="Proteomes" id="UP001160390">
    <property type="component" value="Unassembled WGS sequence"/>
</dbReference>
<protein>
    <recommendedName>
        <fullName evidence="3">F-box domain-containing protein</fullName>
    </recommendedName>
</protein>